<evidence type="ECO:0000313" key="2">
    <source>
        <dbReference type="Proteomes" id="UP000095283"/>
    </source>
</evidence>
<evidence type="ECO:0000313" key="3">
    <source>
        <dbReference type="WBParaSite" id="Hba_06529"/>
    </source>
</evidence>
<name>A0A1I7WN21_HETBA</name>
<feature type="region of interest" description="Disordered" evidence="1">
    <location>
        <begin position="1555"/>
        <end position="1602"/>
    </location>
</feature>
<organism evidence="2 3">
    <name type="scientific">Heterorhabditis bacteriophora</name>
    <name type="common">Entomopathogenic nematode worm</name>
    <dbReference type="NCBI Taxonomy" id="37862"/>
    <lineage>
        <taxon>Eukaryota</taxon>
        <taxon>Metazoa</taxon>
        <taxon>Ecdysozoa</taxon>
        <taxon>Nematoda</taxon>
        <taxon>Chromadorea</taxon>
        <taxon>Rhabditida</taxon>
        <taxon>Rhabditina</taxon>
        <taxon>Rhabditomorpha</taxon>
        <taxon>Strongyloidea</taxon>
        <taxon>Heterorhabditidae</taxon>
        <taxon>Heterorhabditis</taxon>
    </lineage>
</organism>
<feature type="compositionally biased region" description="Low complexity" evidence="1">
    <location>
        <begin position="1590"/>
        <end position="1599"/>
    </location>
</feature>
<feature type="compositionally biased region" description="Acidic residues" evidence="1">
    <location>
        <begin position="1568"/>
        <end position="1582"/>
    </location>
</feature>
<feature type="compositionally biased region" description="Polar residues" evidence="1">
    <location>
        <begin position="379"/>
        <end position="395"/>
    </location>
</feature>
<feature type="region of interest" description="Disordered" evidence="1">
    <location>
        <begin position="1173"/>
        <end position="1197"/>
    </location>
</feature>
<accession>A0A1I7WN21</accession>
<reference evidence="3" key="1">
    <citation type="submission" date="2016-11" db="UniProtKB">
        <authorList>
            <consortium name="WormBaseParasite"/>
        </authorList>
    </citation>
    <scope>IDENTIFICATION</scope>
</reference>
<protein>
    <submittedName>
        <fullName evidence="3">LisH domain-containing protein</fullName>
    </submittedName>
</protein>
<dbReference type="WBParaSite" id="Hba_06529">
    <property type="protein sequence ID" value="Hba_06529"/>
    <property type="gene ID" value="Hba_06529"/>
</dbReference>
<evidence type="ECO:0000256" key="1">
    <source>
        <dbReference type="SAM" id="MobiDB-lite"/>
    </source>
</evidence>
<dbReference type="Proteomes" id="UP000095283">
    <property type="component" value="Unplaced"/>
</dbReference>
<sequence length="1645" mass="185566">MLEGALESNSGISANQSILGSRLHLLPLPTFESLKLMTWFVKYVIEPDRGGALMPSTSKSFHPMVLTYIEAVAEGVVIAATIEVCELFLRDSIAFKEYCEDLCHSIFQLAYSQIEITSMTNSEIETVNTYCSNLALDLLNAVYFNVLIHNLADISRDLPELNELSELHKSRSFANAFELEDIIERISPQTNHETELQECEFDASSSTLSSPIICYELLGEELIQNNSYSEFGTSSQNTSDTEQQFQEPIWYNEIEKSLETQYGIPTNLEYKDESVYYEQQYFKQLGSTNTHLSNTTNSNSSTTSSEDSIALPFHPILDESENSFDIYDDFTQQYIKALEYQQDIKQKTKQNITQDPRLITEGTPNANEYDNYNKRKLNNKNSQKFPIQKSKTTPSKQHHMYQNKKNNREDLTQDTTSSSVRDQTKDHLEIAKPSFSDDYEIESEHSSATSGADELASFDKGSFEVRAEYEGTSPLIGEEEPAILQKRDVPELTQEEMEHIAYIQRLAAESSFGRAVPPSDLPSSIAIEDVREQLDMTKPSFADDYDVESEHSSATSGADAIPSFDKGSFEVRAEYEGTSPLIGEEEPAILQKRDVPELTQEEMEHIAYIQRLAAENVREQLDMTKPSFADDYEVECNNSLGGGVIHFSSHVENPNEVINVSSNFNSESSRDLRSSISFSADDSPRFISTFVKSVDDACIRNDALRRGTSVHVVYTDHSLQASQSSRQDGGSEILDNHYVLDSFESSHRENTSLRWADIGAINTEIITPGTSPTRLLRRSLSDIIQDTFDSIRPDILRSSRSTSCVDNVCDQLHSRLNAYELCEQHSFTESKDLLCNVDFLCRLNFAAHRMTEDIAEVAGKELRVYYRSQLNPRARYFSDAVAINRSISVSSLEEDVTVRTKNDFTVEPALSEVPSFGLFSFLTPKKSSLIDRPRSPLAMFSGSSGESRSSRKASEDRSGDILVLLRRSSGADSRASMESPIRLPDNALVGLSDTEKEHIFNVLNKSTRSVSPNISRRNSSALQLLPEMENLSELEKEHIQNVLEKAEQKTPYMVRMPLRHQLTARTESFQSQNTDPVSVVLSHTSQEDDYDTQIQSIEDAIRKVEQNSTKNTTRTNIEESSILEVDHPSLEYNFPSKLSDIAEKISMTMTSVNHMDRDKMNLKSEKKIILPPIAISHPTPPQSAKIESSRKSSDSGSSFVFSATPIGGFKSLFGKATQSVIQATENLVKDVTMARDVSRTQDESKRQELDRIKHITQEVDFCRKYEDSAPITLPEKTLNNQTEKPSQLTLEEIEHIRNIASLADLDVGLTVLRNKSNLVMNNDIAETAKGIIDKEETELTESEFSMRDQGRMEYNSTGHVKLYAEPFSHMPLKIEERGSTDVSTEAITQILPEIENLKTNFIESEFNAIEAPNSNEITSIAISEKNIQMSSFPTKKPITVLNEPAISQEELEHIRRITEAAEKELQSSYVPIHENLPSLSLKFKDFTDFSIKSIKSVISKAEETSNVLPRNLVDLKMSPIPLDKHLNAAALSANSTWENTNDIHSLPDIHDFEQEDRSLSENEMKTEENEELQEETVEEDSWTEQHSRRSCSQQSLSSRKSSDFDIRSVHEMRHDMNLGLWYEEQLLFMKESIADSKDEISNTGG</sequence>
<feature type="region of interest" description="Disordered" evidence="1">
    <location>
        <begin position="348"/>
        <end position="454"/>
    </location>
</feature>
<keyword evidence="2" id="KW-1185">Reference proteome</keyword>
<feature type="compositionally biased region" description="Basic and acidic residues" evidence="1">
    <location>
        <begin position="1555"/>
        <end position="1567"/>
    </location>
</feature>
<proteinExistence type="predicted"/>